<reference evidence="2 3" key="1">
    <citation type="submission" date="2016-11" db="EMBL/GenBank/DDBJ databases">
        <title>The macronuclear genome of Stentor coeruleus: a giant cell with tiny introns.</title>
        <authorList>
            <person name="Slabodnick M."/>
            <person name="Ruby J.G."/>
            <person name="Reiff S.B."/>
            <person name="Swart E.C."/>
            <person name="Gosai S."/>
            <person name="Prabakaran S."/>
            <person name="Witkowska E."/>
            <person name="Larue G.E."/>
            <person name="Fisher S."/>
            <person name="Freeman R.M."/>
            <person name="Gunawardena J."/>
            <person name="Chu W."/>
            <person name="Stover N.A."/>
            <person name="Gregory B.D."/>
            <person name="Nowacki M."/>
            <person name="Derisi J."/>
            <person name="Roy S.W."/>
            <person name="Marshall W.F."/>
            <person name="Sood P."/>
        </authorList>
    </citation>
    <scope>NUCLEOTIDE SEQUENCE [LARGE SCALE GENOMIC DNA]</scope>
    <source>
        <strain evidence="2">WM001</strain>
    </source>
</reference>
<feature type="domain" description="Tyrosine specific protein phosphatases" evidence="1">
    <location>
        <begin position="80"/>
        <end position="147"/>
    </location>
</feature>
<proteinExistence type="predicted"/>
<evidence type="ECO:0000313" key="3">
    <source>
        <dbReference type="Proteomes" id="UP000187209"/>
    </source>
</evidence>
<dbReference type="Pfam" id="PF13350">
    <property type="entry name" value="Y_phosphatase3"/>
    <property type="match status" value="1"/>
</dbReference>
<evidence type="ECO:0000313" key="2">
    <source>
        <dbReference type="EMBL" id="OMJ88459.1"/>
    </source>
</evidence>
<dbReference type="Proteomes" id="UP000187209">
    <property type="component" value="Unassembled WGS sequence"/>
</dbReference>
<dbReference type="PROSITE" id="PS00383">
    <property type="entry name" value="TYR_PHOSPHATASE_1"/>
    <property type="match status" value="1"/>
</dbReference>
<dbReference type="Gene3D" id="3.30.420.10">
    <property type="entry name" value="Ribonuclease H-like superfamily/Ribonuclease H"/>
    <property type="match status" value="1"/>
</dbReference>
<dbReference type="InterPro" id="IPR016130">
    <property type="entry name" value="Tyr_Pase_AS"/>
</dbReference>
<dbReference type="SUPFAM" id="SSF52799">
    <property type="entry name" value="(Phosphotyrosine protein) phosphatases II"/>
    <property type="match status" value="1"/>
</dbReference>
<keyword evidence="3" id="KW-1185">Reference proteome</keyword>
<gene>
    <name evidence="2" type="ORF">SteCoe_9587</name>
</gene>
<protein>
    <recommendedName>
        <fullName evidence="1">Tyrosine specific protein phosphatases domain-containing protein</fullName>
    </recommendedName>
</protein>
<dbReference type="GO" id="GO:0004721">
    <property type="term" value="F:phosphoprotein phosphatase activity"/>
    <property type="evidence" value="ECO:0007669"/>
    <property type="project" value="InterPro"/>
</dbReference>
<dbReference type="InterPro" id="IPR029021">
    <property type="entry name" value="Prot-tyrosine_phosphatase-like"/>
</dbReference>
<sequence length="334" mass="39514">MKPQYKPHPLLNGSIIACERPSKPLLKILSRVCDLVITLQWETEIPEYIHDYCTEFNLEWLWVPIKAANYQLVSNDELFSRILNSLQQVKTQLDKGKRILVHCAAGVHRTGFFVYTLLRISGFFHQASLDFIRKIRPLILIKIGQHRIEIGQMFFDKVIGLTPKIPYFETLGFIETDFIKAQLFPLFWVKVLFCDNLVKISFCMTSCDFAKIVIGTEVYMKVEENFIWKDLRRFEKEGDVEIKSVEKCEEFIRDYVKSCTKDKKSKIAGTSCFFDKEFLYRFTPRVFDKLHYRIVDLASLDEIRGKEVKQTYSIYDDIRKYREYVNVFSKEKHK</sequence>
<name>A0A1R2CHE9_9CILI</name>
<dbReference type="PROSITE" id="PS50056">
    <property type="entry name" value="TYR_PHOSPHATASE_2"/>
    <property type="match status" value="1"/>
</dbReference>
<dbReference type="AlphaFoldDB" id="A0A1R2CHE9"/>
<dbReference type="GO" id="GO:0003676">
    <property type="term" value="F:nucleic acid binding"/>
    <property type="evidence" value="ECO:0007669"/>
    <property type="project" value="InterPro"/>
</dbReference>
<evidence type="ECO:0000259" key="1">
    <source>
        <dbReference type="PROSITE" id="PS50056"/>
    </source>
</evidence>
<comment type="caution">
    <text evidence="2">The sequence shown here is derived from an EMBL/GenBank/DDBJ whole genome shotgun (WGS) entry which is preliminary data.</text>
</comment>
<dbReference type="EMBL" id="MPUH01000150">
    <property type="protein sequence ID" value="OMJ88459.1"/>
    <property type="molecule type" value="Genomic_DNA"/>
</dbReference>
<dbReference type="Gene3D" id="3.90.190.10">
    <property type="entry name" value="Protein tyrosine phosphatase superfamily"/>
    <property type="match status" value="1"/>
</dbReference>
<organism evidence="2 3">
    <name type="scientific">Stentor coeruleus</name>
    <dbReference type="NCBI Taxonomy" id="5963"/>
    <lineage>
        <taxon>Eukaryota</taxon>
        <taxon>Sar</taxon>
        <taxon>Alveolata</taxon>
        <taxon>Ciliophora</taxon>
        <taxon>Postciliodesmatophora</taxon>
        <taxon>Heterotrichea</taxon>
        <taxon>Heterotrichida</taxon>
        <taxon>Stentoridae</taxon>
        <taxon>Stentor</taxon>
    </lineage>
</organism>
<dbReference type="InterPro" id="IPR036397">
    <property type="entry name" value="RNaseH_sf"/>
</dbReference>
<accession>A0A1R2CHE9</accession>
<dbReference type="OrthoDB" id="270189at2759"/>
<dbReference type="InterPro" id="IPR000387">
    <property type="entry name" value="Tyr_Pase_dom"/>
</dbReference>
<dbReference type="PROSITE" id="PS51257">
    <property type="entry name" value="PROKAR_LIPOPROTEIN"/>
    <property type="match status" value="1"/>
</dbReference>
<dbReference type="InterPro" id="IPR026893">
    <property type="entry name" value="Tyr/Ser_Pase_IphP-type"/>
</dbReference>